<evidence type="ECO:0000313" key="1">
    <source>
        <dbReference type="EMBL" id="KZP16374.1"/>
    </source>
</evidence>
<dbReference type="AlphaFoldDB" id="A0A166F2T2"/>
<keyword evidence="2" id="KW-1185">Reference proteome</keyword>
<protein>
    <submittedName>
        <fullName evidence="1">Uncharacterized protein</fullName>
    </submittedName>
</protein>
<evidence type="ECO:0000313" key="2">
    <source>
        <dbReference type="Proteomes" id="UP000076532"/>
    </source>
</evidence>
<reference evidence="1 2" key="1">
    <citation type="journal article" date="2016" name="Mol. Biol. Evol.">
        <title>Comparative Genomics of Early-Diverging Mushroom-Forming Fungi Provides Insights into the Origins of Lignocellulose Decay Capabilities.</title>
        <authorList>
            <person name="Nagy L.G."/>
            <person name="Riley R."/>
            <person name="Tritt A."/>
            <person name="Adam C."/>
            <person name="Daum C."/>
            <person name="Floudas D."/>
            <person name="Sun H."/>
            <person name="Yadav J.S."/>
            <person name="Pangilinan J."/>
            <person name="Larsson K.H."/>
            <person name="Matsuura K."/>
            <person name="Barry K."/>
            <person name="Labutti K."/>
            <person name="Kuo R."/>
            <person name="Ohm R.A."/>
            <person name="Bhattacharya S.S."/>
            <person name="Shirouzu T."/>
            <person name="Yoshinaga Y."/>
            <person name="Martin F.M."/>
            <person name="Grigoriev I.V."/>
            <person name="Hibbett D.S."/>
        </authorList>
    </citation>
    <scope>NUCLEOTIDE SEQUENCE [LARGE SCALE GENOMIC DNA]</scope>
    <source>
        <strain evidence="1 2">CBS 109695</strain>
    </source>
</reference>
<sequence length="265" mass="29912">MFLRSIKSAKSIPTAEFHAMYDHVYADSVKEGSVSAHDAIEHVLAHRPGLVRIVVIDECPLDSRDPFFKSIPVQFEEAGLDGARSDMLADGDWLRLLKKRIDWVENAWKRPIRRAACQYWVDKNQAHIVYAGIHALNLRKQPYRTDTDVFLVLLDCHEEAVSSSVRRSTKFVHSVRNACAIPAGEVNKKYYAPADEIAAGGAFPLKIGERLLHIVVVDDDGVVNDDDPMPVDIRTVRINSTIPRRTVLPLFEPGWFAKFKKIARS</sequence>
<organism evidence="1 2">
    <name type="scientific">Athelia psychrophila</name>
    <dbReference type="NCBI Taxonomy" id="1759441"/>
    <lineage>
        <taxon>Eukaryota</taxon>
        <taxon>Fungi</taxon>
        <taxon>Dikarya</taxon>
        <taxon>Basidiomycota</taxon>
        <taxon>Agaricomycotina</taxon>
        <taxon>Agaricomycetes</taxon>
        <taxon>Agaricomycetidae</taxon>
        <taxon>Atheliales</taxon>
        <taxon>Atheliaceae</taxon>
        <taxon>Athelia</taxon>
    </lineage>
</organism>
<proteinExistence type="predicted"/>
<name>A0A166F2T2_9AGAM</name>
<dbReference type="EMBL" id="KV417594">
    <property type="protein sequence ID" value="KZP16374.1"/>
    <property type="molecule type" value="Genomic_DNA"/>
</dbReference>
<accession>A0A166F2T2</accession>
<gene>
    <name evidence="1" type="ORF">FIBSPDRAFT_62751</name>
</gene>
<dbReference type="Proteomes" id="UP000076532">
    <property type="component" value="Unassembled WGS sequence"/>
</dbReference>